<reference evidence="1 2" key="1">
    <citation type="journal article" date="2010" name="BMC Genomics">
        <title>Genomic sequencing and analyses of Lymantria xylina multiple nucleopolyhedrovirus.</title>
        <authorList>
            <person name="Nai Y.S."/>
            <person name="Wu C.Y."/>
            <person name="Wang T.C."/>
            <person name="Chen Y.R."/>
            <person name="Lau W.H."/>
            <person name="Lo C.F."/>
            <person name="Tsai M.F."/>
            <person name="Wang C.H."/>
        </authorList>
    </citation>
    <scope>NUCLEOTIDE SEQUENCE [LARGE SCALE GENOMIC DNA]</scope>
    <source>
        <strain evidence="1">LyxyMNPV-5</strain>
    </source>
</reference>
<organism evidence="1 2">
    <name type="scientific">Lymantria xylina multiple nucleopolyhedrovirus</name>
    <dbReference type="NCBI Taxonomy" id="2847840"/>
    <lineage>
        <taxon>Viruses</taxon>
        <taxon>Viruses incertae sedis</taxon>
        <taxon>Naldaviricetes</taxon>
        <taxon>Lefavirales</taxon>
        <taxon>Baculoviridae</taxon>
        <taxon>Alphabaculovirus</taxon>
        <taxon>Alphabaculovirus lyxylinae</taxon>
        <taxon>Lymantria xylina nucleopolyhedrovirus</taxon>
    </lineage>
</organism>
<evidence type="ECO:0000313" key="2">
    <source>
        <dbReference type="Proteomes" id="UP000203822"/>
    </source>
</evidence>
<dbReference type="Proteomes" id="UP000203822">
    <property type="component" value="Segment"/>
</dbReference>
<dbReference type="EMBL" id="GQ202541">
    <property type="protein sequence ID" value="ADD73765.1"/>
    <property type="molecule type" value="Genomic_DNA"/>
</dbReference>
<keyword evidence="2" id="KW-1185">Reference proteome</keyword>
<dbReference type="OrthoDB" id="27447at10239"/>
<accession>D4N293</accession>
<dbReference type="KEGG" id="vg:8919432"/>
<sequence length="104" mass="11587">MIAPPNTCAAPFHLALCPRSTYLIGRNAAAASIGDNDSLIMDKKIHVKMEKIISKTIDNKLKKNKAPETRVGGVDRVGRTTTYDAVGERNYKNFFDEKNFVFIN</sequence>
<evidence type="ECO:0000313" key="1">
    <source>
        <dbReference type="EMBL" id="ADD73765.1"/>
    </source>
</evidence>
<protein>
    <submittedName>
        <fullName evidence="1">ORF56</fullName>
    </submittedName>
</protein>
<dbReference type="GeneID" id="8919432"/>
<proteinExistence type="predicted"/>
<dbReference type="RefSeq" id="YP_003517796.1">
    <property type="nucleotide sequence ID" value="NC_013953.1"/>
</dbReference>
<name>D4N293_9ABAC</name>